<dbReference type="GO" id="GO:0070273">
    <property type="term" value="F:phosphatidylinositol-4-phosphate binding"/>
    <property type="evidence" value="ECO:0007669"/>
    <property type="project" value="InterPro"/>
</dbReference>
<dbReference type="InterPro" id="IPR008628">
    <property type="entry name" value="GPP34-like"/>
</dbReference>
<reference evidence="2 3" key="1">
    <citation type="submission" date="2020-04" db="EMBL/GenBank/DDBJ databases">
        <title>Draft Genome Sequence of Streptomyces morookaense DSM 40503, an 8-azaguanine-producing strain.</title>
        <authorList>
            <person name="Qi J."/>
            <person name="Gao J.-M."/>
        </authorList>
    </citation>
    <scope>NUCLEOTIDE SEQUENCE [LARGE SCALE GENOMIC DNA]</scope>
    <source>
        <strain evidence="2 3">DSM 40503</strain>
    </source>
</reference>
<sequence>MRSSARVAFGCAATELGELAPRRRIRAQPRNSKVPVRADELPTEPPRDSASGQQSMSLHRWLRQHRRAALSRHRRDLVHRGILRHAPNTPRAMFTGRSAVAVRCVSGQPEEATAIGRYEAARPRQEWSAQTEGGASLANSPYFLER</sequence>
<feature type="region of interest" description="Disordered" evidence="1">
    <location>
        <begin position="22"/>
        <end position="58"/>
    </location>
</feature>
<protein>
    <submittedName>
        <fullName evidence="2">GPP34 family phosphoprotein</fullName>
    </submittedName>
</protein>
<organism evidence="2 3">
    <name type="scientific">Streptomyces morookaense</name>
    <name type="common">Streptoverticillium morookaense</name>
    <dbReference type="NCBI Taxonomy" id="1970"/>
    <lineage>
        <taxon>Bacteria</taxon>
        <taxon>Bacillati</taxon>
        <taxon>Actinomycetota</taxon>
        <taxon>Actinomycetes</taxon>
        <taxon>Kitasatosporales</taxon>
        <taxon>Streptomycetaceae</taxon>
        <taxon>Streptomyces</taxon>
    </lineage>
</organism>
<feature type="compositionally biased region" description="Polar residues" evidence="1">
    <location>
        <begin position="127"/>
        <end position="139"/>
    </location>
</feature>
<evidence type="ECO:0000313" key="2">
    <source>
        <dbReference type="EMBL" id="NVK81500.1"/>
    </source>
</evidence>
<gene>
    <name evidence="2" type="ORF">HG542_28170</name>
</gene>
<comment type="caution">
    <text evidence="2">The sequence shown here is derived from an EMBL/GenBank/DDBJ whole genome shotgun (WGS) entry which is preliminary data.</text>
</comment>
<evidence type="ECO:0000256" key="1">
    <source>
        <dbReference type="SAM" id="MobiDB-lite"/>
    </source>
</evidence>
<dbReference type="EMBL" id="JABBXF010000083">
    <property type="protein sequence ID" value="NVK81500.1"/>
    <property type="molecule type" value="Genomic_DNA"/>
</dbReference>
<name>A0A7Y7B9H2_STRMO</name>
<dbReference type="AlphaFoldDB" id="A0A7Y7B9H2"/>
<dbReference type="Pfam" id="PF05719">
    <property type="entry name" value="GPP34"/>
    <property type="match status" value="1"/>
</dbReference>
<evidence type="ECO:0000313" key="3">
    <source>
        <dbReference type="Proteomes" id="UP000587462"/>
    </source>
</evidence>
<feature type="region of interest" description="Disordered" evidence="1">
    <location>
        <begin position="120"/>
        <end position="146"/>
    </location>
</feature>
<dbReference type="Proteomes" id="UP000587462">
    <property type="component" value="Unassembled WGS sequence"/>
</dbReference>
<proteinExistence type="predicted"/>
<accession>A0A7Y7B9H2</accession>
<keyword evidence="3" id="KW-1185">Reference proteome</keyword>